<comment type="caution">
    <text evidence="2">The sequence shown here is derived from an EMBL/GenBank/DDBJ whole genome shotgun (WGS) entry which is preliminary data.</text>
</comment>
<evidence type="ECO:0000313" key="3">
    <source>
        <dbReference type="Proteomes" id="UP000315440"/>
    </source>
</evidence>
<dbReference type="EMBL" id="SJPQ01000002">
    <property type="protein sequence ID" value="TWT88775.1"/>
    <property type="molecule type" value="Genomic_DNA"/>
</dbReference>
<reference evidence="2 3" key="1">
    <citation type="submission" date="2019-02" db="EMBL/GenBank/DDBJ databases">
        <title>Deep-cultivation of Planctomycetes and their phenomic and genomic characterization uncovers novel biology.</title>
        <authorList>
            <person name="Wiegand S."/>
            <person name="Jogler M."/>
            <person name="Boedeker C."/>
            <person name="Pinto D."/>
            <person name="Vollmers J."/>
            <person name="Rivas-Marin E."/>
            <person name="Kohn T."/>
            <person name="Peeters S.H."/>
            <person name="Heuer A."/>
            <person name="Rast P."/>
            <person name="Oberbeckmann S."/>
            <person name="Bunk B."/>
            <person name="Jeske O."/>
            <person name="Meyerdierks A."/>
            <person name="Storesund J.E."/>
            <person name="Kallscheuer N."/>
            <person name="Luecker S."/>
            <person name="Lage O.M."/>
            <person name="Pohl T."/>
            <person name="Merkel B.J."/>
            <person name="Hornburger P."/>
            <person name="Mueller R.-W."/>
            <person name="Bruemmer F."/>
            <person name="Labrenz M."/>
            <person name="Spormann A.M."/>
            <person name="Op Den Camp H."/>
            <person name="Overmann J."/>
            <person name="Amann R."/>
            <person name="Jetten M.S.M."/>
            <person name="Mascher T."/>
            <person name="Medema M.H."/>
            <person name="Devos D.P."/>
            <person name="Kaster A.-K."/>
            <person name="Ovreas L."/>
            <person name="Rohde M."/>
            <person name="Galperin M.Y."/>
            <person name="Jogler C."/>
        </authorList>
    </citation>
    <scope>NUCLEOTIDE SEQUENCE [LARGE SCALE GENOMIC DNA]</scope>
    <source>
        <strain evidence="2 3">Mal64</strain>
    </source>
</reference>
<dbReference type="Proteomes" id="UP000315440">
    <property type="component" value="Unassembled WGS sequence"/>
</dbReference>
<evidence type="ECO:0000259" key="1">
    <source>
        <dbReference type="Pfam" id="PF13490"/>
    </source>
</evidence>
<dbReference type="AlphaFoldDB" id="A0A5C5ZNW5"/>
<proteinExistence type="predicted"/>
<evidence type="ECO:0000313" key="2">
    <source>
        <dbReference type="EMBL" id="TWT88775.1"/>
    </source>
</evidence>
<keyword evidence="3" id="KW-1185">Reference proteome</keyword>
<accession>A0A5C5ZNW5</accession>
<name>A0A5C5ZNW5_9BACT</name>
<organism evidence="2 3">
    <name type="scientific">Pseudobythopirellula maris</name>
    <dbReference type="NCBI Taxonomy" id="2527991"/>
    <lineage>
        <taxon>Bacteria</taxon>
        <taxon>Pseudomonadati</taxon>
        <taxon>Planctomycetota</taxon>
        <taxon>Planctomycetia</taxon>
        <taxon>Pirellulales</taxon>
        <taxon>Lacipirellulaceae</taxon>
        <taxon>Pseudobythopirellula</taxon>
    </lineage>
</organism>
<feature type="domain" description="Putative zinc-finger" evidence="1">
    <location>
        <begin position="14"/>
        <end position="48"/>
    </location>
</feature>
<sequence length="102" mass="11403">MKLSRLWMILTLNCEHASRLMSDACDGPIEPSERLAMRLHTACCKPCRRFRRQLGVIERACEALANAWRGRPETHDSGPRLSAEAADRIDAALRTARASDLG</sequence>
<dbReference type="RefSeq" id="WP_197525673.1">
    <property type="nucleotide sequence ID" value="NZ_SJPQ01000002.1"/>
</dbReference>
<dbReference type="Pfam" id="PF13490">
    <property type="entry name" value="zf-HC2"/>
    <property type="match status" value="1"/>
</dbReference>
<protein>
    <recommendedName>
        <fullName evidence="1">Putative zinc-finger domain-containing protein</fullName>
    </recommendedName>
</protein>
<gene>
    <name evidence="2" type="ORF">Mal64_22630</name>
</gene>
<dbReference type="InterPro" id="IPR027383">
    <property type="entry name" value="Znf_put"/>
</dbReference>